<reference evidence="3 4" key="1">
    <citation type="submission" date="2019-12" db="EMBL/GenBank/DDBJ databases">
        <title>Whole genome shotgun sequence of Streptomyces caniferus NBRC 15389.</title>
        <authorList>
            <person name="Ichikawa N."/>
            <person name="Kimura A."/>
            <person name="Kitahashi Y."/>
            <person name="Komaki H."/>
            <person name="Tamura T."/>
        </authorList>
    </citation>
    <scope>NUCLEOTIDE SEQUENCE [LARGE SCALE GENOMIC DNA]</scope>
    <source>
        <strain evidence="3 4">NBRC 15389</strain>
    </source>
</reference>
<comment type="caution">
    <text evidence="3">The sequence shown here is derived from an EMBL/GenBank/DDBJ whole genome shotgun (WGS) entry which is preliminary data.</text>
</comment>
<evidence type="ECO:0000256" key="1">
    <source>
        <dbReference type="SAM" id="MobiDB-lite"/>
    </source>
</evidence>
<feature type="compositionally biased region" description="Low complexity" evidence="1">
    <location>
        <begin position="16"/>
        <end position="49"/>
    </location>
</feature>
<evidence type="ECO:0000313" key="4">
    <source>
        <dbReference type="Proteomes" id="UP000435837"/>
    </source>
</evidence>
<feature type="compositionally biased region" description="Gly residues" evidence="1">
    <location>
        <begin position="559"/>
        <end position="578"/>
    </location>
</feature>
<feature type="compositionally biased region" description="Basic and acidic residues" evidence="1">
    <location>
        <begin position="392"/>
        <end position="402"/>
    </location>
</feature>
<feature type="transmembrane region" description="Helical" evidence="2">
    <location>
        <begin position="319"/>
        <end position="341"/>
    </location>
</feature>
<feature type="compositionally biased region" description="Low complexity" evidence="1">
    <location>
        <begin position="352"/>
        <end position="361"/>
    </location>
</feature>
<name>A0A640SIQ5_9ACTN</name>
<dbReference type="EMBL" id="BLIN01000005">
    <property type="protein sequence ID" value="GFE11453.1"/>
    <property type="molecule type" value="Genomic_DNA"/>
</dbReference>
<dbReference type="AlphaFoldDB" id="A0A640SIQ5"/>
<gene>
    <name evidence="3" type="ORF">Scani_77210</name>
</gene>
<organism evidence="3 4">
    <name type="scientific">Streptomyces caniferus</name>
    <dbReference type="NCBI Taxonomy" id="285557"/>
    <lineage>
        <taxon>Bacteria</taxon>
        <taxon>Bacillati</taxon>
        <taxon>Actinomycetota</taxon>
        <taxon>Actinomycetes</taxon>
        <taxon>Kitasatosporales</taxon>
        <taxon>Streptomycetaceae</taxon>
        <taxon>Streptomyces</taxon>
    </lineage>
</organism>
<feature type="region of interest" description="Disordered" evidence="1">
    <location>
        <begin position="525"/>
        <end position="598"/>
    </location>
</feature>
<feature type="region of interest" description="Disordered" evidence="1">
    <location>
        <begin position="349"/>
        <end position="443"/>
    </location>
</feature>
<accession>A0A640SIQ5</accession>
<evidence type="ECO:0000313" key="3">
    <source>
        <dbReference type="EMBL" id="GFE11453.1"/>
    </source>
</evidence>
<keyword evidence="2" id="KW-0472">Membrane</keyword>
<feature type="compositionally biased region" description="Low complexity" evidence="1">
    <location>
        <begin position="181"/>
        <end position="201"/>
    </location>
</feature>
<feature type="region of interest" description="Disordered" evidence="1">
    <location>
        <begin position="1"/>
        <end position="201"/>
    </location>
</feature>
<dbReference type="Proteomes" id="UP000435837">
    <property type="component" value="Unassembled WGS sequence"/>
</dbReference>
<protein>
    <recommendedName>
        <fullName evidence="5">DUF4232 domain-containing protein</fullName>
    </recommendedName>
</protein>
<evidence type="ECO:0000256" key="2">
    <source>
        <dbReference type="SAM" id="Phobius"/>
    </source>
</evidence>
<sequence>MSGTAFGRYDPFDSCGPSGTTRPGRPGPPLTSSGPHDPITLNTPNTPITPSRPAPPGQAAHPNHAIDPMNQSGARGHGLGPLAPERGATPYSRPRSPEGPAGVRGAPGEAARGLYAAREAQEHPGGEPGEGRRRGDSFGPGAKTGQNSGNGDDIGVAESAAAADTERVPGRTGQAPGGADGAATGADDAAAGVDGAAPGAGDVAVSADYYAVADTDDAVADAEGAPTGRAGVPLGARGGADAGDGSDSHAYGNEAPSGPPFGGGAGDGHGRSHPTGGFGDEDDLRRLLQSRVGGLEPAPDALDQLRRAVPARRQRRRHVVLGAAAALLLGGTSIPAMVHVVSMADSSEERAANAASNQRAQGGTGGLHGEGTEQAGPRPTQKGGETPGKGLPEGKGKAKGKDGAGPGAGAGTPAPDETMDVTSPACGRDQLGQGSSTVAPADSTGRIYGTFRVVNTSGAACSVEGGGTVGLVAQGSTNPDRIHVVDHTSGDEATGLPDPATTPDQLVLKPGEAYEVKFAWIPQSGGGATGCVNPGPSPTPEASKDPGQSPDAGNTATGDSGGGGQAGGDEGAGGGSASGGIVLSHTPEAGEPAAADAKISDACAGTVYRTEALATS</sequence>
<feature type="compositionally biased region" description="Basic and acidic residues" evidence="1">
    <location>
        <begin position="119"/>
        <end position="136"/>
    </location>
</feature>
<keyword evidence="2" id="KW-0812">Transmembrane</keyword>
<evidence type="ECO:0008006" key="5">
    <source>
        <dbReference type="Google" id="ProtNLM"/>
    </source>
</evidence>
<keyword evidence="2" id="KW-1133">Transmembrane helix</keyword>
<feature type="region of interest" description="Disordered" evidence="1">
    <location>
        <begin position="221"/>
        <end position="282"/>
    </location>
</feature>
<proteinExistence type="predicted"/>